<dbReference type="PANTHER" id="PTHR31611">
    <property type="entry name" value="HIGH-AFFINITY NICKEL TRANSPORT PROTEIN NIC1"/>
    <property type="match status" value="1"/>
</dbReference>
<evidence type="ECO:0000256" key="4">
    <source>
        <dbReference type="ARBA" id="ARBA00022596"/>
    </source>
</evidence>
<feature type="transmembrane region" description="Helical" evidence="8">
    <location>
        <begin position="59"/>
        <end position="76"/>
    </location>
</feature>
<accession>A0ABW3N4G2</accession>
<dbReference type="NCBIfam" id="TIGR00802">
    <property type="entry name" value="nico"/>
    <property type="match status" value="1"/>
</dbReference>
<feature type="transmembrane region" description="Helical" evidence="8">
    <location>
        <begin position="222"/>
        <end position="244"/>
    </location>
</feature>
<keyword evidence="5 8" id="KW-0812">Transmembrane</keyword>
<sequence length="375" mass="40277">MTAPTATTTAASPAGRTRLARLTRDERRSVAGMAAFVALLHVVGWGLLVLVVAPAEYRVAGQLFGVGLGVTAYTLGMRHAFDADHIAAIDNTTRKLMGEGQKPMSVGFWFSLGHSSVVFVMVMLLALGIRALAGAIEDDGSMLQQVTGVWGTTVSGVFLVLIGLVNLAALVGILKVFRRMRTGHFDEAELERQLDRRGLLNRILGRVTRTVRKPWHMYPVGLLFGLGFDTVTEVGLLVIAGGAAAADLPWYAVLVLPVLFAAGMSLLDSLDGSFMNVAYGWAFSRPVRKIYYNITVTSLSVAVALVVGVIELIGLLGNRLGVTSGPIAWIGSIDLADVGFWIVGLFVVTWTVAVAVWRFGRVEQRWESALADAPR</sequence>
<evidence type="ECO:0000256" key="1">
    <source>
        <dbReference type="ARBA" id="ARBA00004127"/>
    </source>
</evidence>
<comment type="caution">
    <text evidence="9">The sequence shown here is derived from an EMBL/GenBank/DDBJ whole genome shotgun (WGS) entry which is preliminary data.</text>
</comment>
<dbReference type="PANTHER" id="PTHR31611:SF0">
    <property type="entry name" value="HIGH-AFFINITY NICKEL TRANSPORT PROTEIN NIC1"/>
    <property type="match status" value="1"/>
</dbReference>
<dbReference type="InterPro" id="IPR004688">
    <property type="entry name" value="Ni/Co_transpt"/>
</dbReference>
<protein>
    <recommendedName>
        <fullName evidence="8">Nickel/cobalt efflux system</fullName>
    </recommendedName>
</protein>
<feature type="transmembrane region" description="Helical" evidence="8">
    <location>
        <begin position="250"/>
        <end position="270"/>
    </location>
</feature>
<proteinExistence type="inferred from homology"/>
<organism evidence="9 10">
    <name type="scientific">Terrabacter terrigena</name>
    <dbReference type="NCBI Taxonomy" id="574718"/>
    <lineage>
        <taxon>Bacteria</taxon>
        <taxon>Bacillati</taxon>
        <taxon>Actinomycetota</taxon>
        <taxon>Actinomycetes</taxon>
        <taxon>Micrococcales</taxon>
        <taxon>Intrasporangiaceae</taxon>
        <taxon>Terrabacter</taxon>
    </lineage>
</organism>
<comment type="subcellular location">
    <subcellularLocation>
        <location evidence="8">Cell membrane</location>
        <topology evidence="8">Multi-pass membrane protein</topology>
    </subcellularLocation>
    <subcellularLocation>
        <location evidence="1">Endomembrane system</location>
        <topology evidence="1">Multi-pass membrane protein</topology>
    </subcellularLocation>
</comment>
<evidence type="ECO:0000256" key="6">
    <source>
        <dbReference type="ARBA" id="ARBA00022989"/>
    </source>
</evidence>
<keyword evidence="4" id="KW-0533">Nickel</keyword>
<dbReference type="Pfam" id="PF03824">
    <property type="entry name" value="NicO"/>
    <property type="match status" value="1"/>
</dbReference>
<feature type="transmembrane region" description="Helical" evidence="8">
    <location>
        <begin position="106"/>
        <end position="129"/>
    </location>
</feature>
<evidence type="ECO:0000313" key="10">
    <source>
        <dbReference type="Proteomes" id="UP001597046"/>
    </source>
</evidence>
<evidence type="ECO:0000256" key="2">
    <source>
        <dbReference type="ARBA" id="ARBA00010892"/>
    </source>
</evidence>
<feature type="transmembrane region" description="Helical" evidence="8">
    <location>
        <begin position="338"/>
        <end position="357"/>
    </location>
</feature>
<reference evidence="10" key="1">
    <citation type="journal article" date="2019" name="Int. J. Syst. Evol. Microbiol.">
        <title>The Global Catalogue of Microorganisms (GCM) 10K type strain sequencing project: providing services to taxonomists for standard genome sequencing and annotation.</title>
        <authorList>
            <consortium name="The Broad Institute Genomics Platform"/>
            <consortium name="The Broad Institute Genome Sequencing Center for Infectious Disease"/>
            <person name="Wu L."/>
            <person name="Ma J."/>
        </authorList>
    </citation>
    <scope>NUCLEOTIDE SEQUENCE [LARGE SCALE GENOMIC DNA]</scope>
    <source>
        <strain evidence="10">CCUG 57508</strain>
    </source>
</reference>
<name>A0ABW3N4G2_9MICO</name>
<evidence type="ECO:0000256" key="7">
    <source>
        <dbReference type="ARBA" id="ARBA00023136"/>
    </source>
</evidence>
<dbReference type="InterPro" id="IPR011541">
    <property type="entry name" value="Ni/Co_transpt_high_affinity"/>
</dbReference>
<feature type="transmembrane region" description="Helical" evidence="8">
    <location>
        <begin position="290"/>
        <end position="318"/>
    </location>
</feature>
<feature type="transmembrane region" description="Helical" evidence="8">
    <location>
        <begin position="30"/>
        <end position="53"/>
    </location>
</feature>
<evidence type="ECO:0000256" key="8">
    <source>
        <dbReference type="RuleBase" id="RU362101"/>
    </source>
</evidence>
<keyword evidence="6 8" id="KW-1133">Transmembrane helix</keyword>
<dbReference type="Proteomes" id="UP001597046">
    <property type="component" value="Unassembled WGS sequence"/>
</dbReference>
<dbReference type="EMBL" id="JBHTKH010000020">
    <property type="protein sequence ID" value="MFD1056539.1"/>
    <property type="molecule type" value="Genomic_DNA"/>
</dbReference>
<evidence type="ECO:0000313" key="9">
    <source>
        <dbReference type="EMBL" id="MFD1056539.1"/>
    </source>
</evidence>
<keyword evidence="7 8" id="KW-0472">Membrane</keyword>
<keyword evidence="10" id="KW-1185">Reference proteome</keyword>
<gene>
    <name evidence="9" type="ORF">ACFQ2V_19700</name>
</gene>
<evidence type="ECO:0000256" key="5">
    <source>
        <dbReference type="ARBA" id="ARBA00022692"/>
    </source>
</evidence>
<feature type="transmembrane region" description="Helical" evidence="8">
    <location>
        <begin position="149"/>
        <end position="174"/>
    </location>
</feature>
<evidence type="ECO:0000256" key="3">
    <source>
        <dbReference type="ARBA" id="ARBA00022448"/>
    </source>
</evidence>
<comment type="similarity">
    <text evidence="2 8">Belongs to the NiCoT transporter (TC 2.A.52) family.</text>
</comment>
<dbReference type="RefSeq" id="WP_386054645.1">
    <property type="nucleotide sequence ID" value="NZ_JBHTKH010000020.1"/>
</dbReference>
<keyword evidence="3 8" id="KW-0813">Transport</keyword>